<organism evidence="1">
    <name type="scientific">Spodoptera frugiperda</name>
    <name type="common">Fall armyworm</name>
    <dbReference type="NCBI Taxonomy" id="7108"/>
    <lineage>
        <taxon>Eukaryota</taxon>
        <taxon>Metazoa</taxon>
        <taxon>Ecdysozoa</taxon>
        <taxon>Arthropoda</taxon>
        <taxon>Hexapoda</taxon>
        <taxon>Insecta</taxon>
        <taxon>Pterygota</taxon>
        <taxon>Neoptera</taxon>
        <taxon>Endopterygota</taxon>
        <taxon>Lepidoptera</taxon>
        <taxon>Glossata</taxon>
        <taxon>Ditrysia</taxon>
        <taxon>Noctuoidea</taxon>
        <taxon>Noctuidae</taxon>
        <taxon>Amphipyrinae</taxon>
        <taxon>Spodoptera</taxon>
    </lineage>
</organism>
<name>A0A2H1WMQ9_SPOFR</name>
<dbReference type="PANTHER" id="PTHR47326:SF1">
    <property type="entry name" value="HTH PSQ-TYPE DOMAIN-CONTAINING PROTEIN"/>
    <property type="match status" value="1"/>
</dbReference>
<sequence>MSSGRTRRHSQDTVCGTEGTLTCGHRLTLTPANKLDNVWSVNVWAGIYNGQILGPVFLPQRLDGARYLKLINHDGAPLHVVRSVRERLSVMLEDRWIGRLGPQAWPPRSPDLTPLDFFVGLREHSNEDPTMMPRLHAETYRRARLCIEMNAAQFELHLVRSQRI</sequence>
<accession>A0A2H1WMQ9</accession>
<dbReference type="AlphaFoldDB" id="A0A2H1WMQ9"/>
<dbReference type="Gene3D" id="3.30.420.10">
    <property type="entry name" value="Ribonuclease H-like superfamily/Ribonuclease H"/>
    <property type="match status" value="1"/>
</dbReference>
<protein>
    <submittedName>
        <fullName evidence="1">SFRICE_037792</fullName>
    </submittedName>
</protein>
<reference evidence="1" key="1">
    <citation type="submission" date="2016-07" db="EMBL/GenBank/DDBJ databases">
        <authorList>
            <person name="Bretaudeau A."/>
        </authorList>
    </citation>
    <scope>NUCLEOTIDE SEQUENCE</scope>
    <source>
        <strain evidence="1">Rice</strain>
        <tissue evidence="1">Whole body</tissue>
    </source>
</reference>
<dbReference type="GO" id="GO:0003676">
    <property type="term" value="F:nucleic acid binding"/>
    <property type="evidence" value="ECO:0007669"/>
    <property type="project" value="InterPro"/>
</dbReference>
<proteinExistence type="predicted"/>
<dbReference type="EMBL" id="ODYU01009725">
    <property type="protein sequence ID" value="SOQ54349.1"/>
    <property type="molecule type" value="Genomic_DNA"/>
</dbReference>
<gene>
    <name evidence="1" type="ORF">SFRICE_037792</name>
</gene>
<evidence type="ECO:0000313" key="1">
    <source>
        <dbReference type="EMBL" id="SOQ54349.1"/>
    </source>
</evidence>
<dbReference type="InterPro" id="IPR036397">
    <property type="entry name" value="RNaseH_sf"/>
</dbReference>
<dbReference type="PANTHER" id="PTHR47326">
    <property type="entry name" value="TRANSPOSABLE ELEMENT TC3 TRANSPOSASE-LIKE PROTEIN"/>
    <property type="match status" value="1"/>
</dbReference>